<dbReference type="AlphaFoldDB" id="X6NK56"/>
<feature type="compositionally biased region" description="Acidic residues" evidence="1">
    <location>
        <begin position="65"/>
        <end position="75"/>
    </location>
</feature>
<gene>
    <name evidence="2" type="ORF">RFI_11397</name>
</gene>
<protein>
    <submittedName>
        <fullName evidence="2">Zinc finger protein</fullName>
    </submittedName>
</protein>
<evidence type="ECO:0000313" key="2">
    <source>
        <dbReference type="EMBL" id="ETO25742.1"/>
    </source>
</evidence>
<proteinExistence type="predicted"/>
<keyword evidence="3" id="KW-1185">Reference proteome</keyword>
<feature type="compositionally biased region" description="Low complexity" evidence="1">
    <location>
        <begin position="55"/>
        <end position="64"/>
    </location>
</feature>
<name>X6NK56_RETFI</name>
<evidence type="ECO:0000256" key="1">
    <source>
        <dbReference type="SAM" id="MobiDB-lite"/>
    </source>
</evidence>
<comment type="caution">
    <text evidence="2">The sequence shown here is derived from an EMBL/GenBank/DDBJ whole genome shotgun (WGS) entry which is preliminary data.</text>
</comment>
<sequence>MNLLCQEDIKTPNENKPSNNPSNREDGHWYKRLLITNEKKDQVKNDNADDRDDNNNNNNNNNNSDNDDDNDDDGDDTNSHKAYFCEINDEFSQDCFIIGGNDDYVACRKQVKSQQYNTFFPFSNRRVLYQNVYVKQLSKQNTDELSDMSLQHALPSQKNFFELKTKYPKKDSHFYQVRLAKAFENFRLQSPRTPSSRHPSAGSNPSDPNHKHTPTNDAAEPSVSAPHLLLDLQDSSWGFIIDGLVSVYKKDFFFFFLSDTMAYVLSSNANIIRVIQWNGDNGPDNHNAKIVNTCDNGKRSFILTMDYRDGILVALSSDHKISVFLHGRKIAVATNIPGTFVPGYAYIVKRSWNALNLVYYTADEGIFVVEF</sequence>
<dbReference type="EMBL" id="ASPP01008310">
    <property type="protein sequence ID" value="ETO25742.1"/>
    <property type="molecule type" value="Genomic_DNA"/>
</dbReference>
<feature type="region of interest" description="Disordered" evidence="1">
    <location>
        <begin position="190"/>
        <end position="220"/>
    </location>
</feature>
<accession>X6NK56</accession>
<evidence type="ECO:0000313" key="3">
    <source>
        <dbReference type="Proteomes" id="UP000023152"/>
    </source>
</evidence>
<feature type="compositionally biased region" description="Basic and acidic residues" evidence="1">
    <location>
        <begin position="37"/>
        <end position="48"/>
    </location>
</feature>
<reference evidence="2 3" key="1">
    <citation type="journal article" date="2013" name="Curr. Biol.">
        <title>The Genome of the Foraminiferan Reticulomyxa filosa.</title>
        <authorList>
            <person name="Glockner G."/>
            <person name="Hulsmann N."/>
            <person name="Schleicher M."/>
            <person name="Noegel A.A."/>
            <person name="Eichinger L."/>
            <person name="Gallinger C."/>
            <person name="Pawlowski J."/>
            <person name="Sierra R."/>
            <person name="Euteneuer U."/>
            <person name="Pillet L."/>
            <person name="Moustafa A."/>
            <person name="Platzer M."/>
            <person name="Groth M."/>
            <person name="Szafranski K."/>
            <person name="Schliwa M."/>
        </authorList>
    </citation>
    <scope>NUCLEOTIDE SEQUENCE [LARGE SCALE GENOMIC DNA]</scope>
</reference>
<dbReference type="Proteomes" id="UP000023152">
    <property type="component" value="Unassembled WGS sequence"/>
</dbReference>
<feature type="compositionally biased region" description="Polar residues" evidence="1">
    <location>
        <begin position="190"/>
        <end position="207"/>
    </location>
</feature>
<feature type="region of interest" description="Disordered" evidence="1">
    <location>
        <begin position="1"/>
        <end position="75"/>
    </location>
</feature>
<organism evidence="2 3">
    <name type="scientific">Reticulomyxa filosa</name>
    <dbReference type="NCBI Taxonomy" id="46433"/>
    <lineage>
        <taxon>Eukaryota</taxon>
        <taxon>Sar</taxon>
        <taxon>Rhizaria</taxon>
        <taxon>Retaria</taxon>
        <taxon>Foraminifera</taxon>
        <taxon>Monothalamids</taxon>
        <taxon>Reticulomyxidae</taxon>
        <taxon>Reticulomyxa</taxon>
    </lineage>
</organism>